<dbReference type="OrthoDB" id="9811701at2"/>
<feature type="transmembrane region" description="Helical" evidence="5">
    <location>
        <begin position="60"/>
        <end position="77"/>
    </location>
</feature>
<keyword evidence="7" id="KW-1185">Reference proteome</keyword>
<evidence type="ECO:0000256" key="2">
    <source>
        <dbReference type="ARBA" id="ARBA00022692"/>
    </source>
</evidence>
<gene>
    <name evidence="6" type="ORF">D7S86_04285</name>
</gene>
<keyword evidence="3 5" id="KW-1133">Transmembrane helix</keyword>
<reference evidence="6 7" key="1">
    <citation type="submission" date="2018-10" db="EMBL/GenBank/DDBJ databases">
        <title>Robbsia sp. DHC34, isolated from soil.</title>
        <authorList>
            <person name="Gao Z.-H."/>
            <person name="Qiu L.-H."/>
        </authorList>
    </citation>
    <scope>NUCLEOTIDE SEQUENCE [LARGE SCALE GENOMIC DNA]</scope>
    <source>
        <strain evidence="6 7">DHC34</strain>
    </source>
</reference>
<evidence type="ECO:0000313" key="6">
    <source>
        <dbReference type="EMBL" id="RKP59123.1"/>
    </source>
</evidence>
<name>A0A494YFJ0_9BURK</name>
<dbReference type="EMBL" id="RBZU01000001">
    <property type="protein sequence ID" value="RKP59123.1"/>
    <property type="molecule type" value="Genomic_DNA"/>
</dbReference>
<dbReference type="RefSeq" id="WP_121083706.1">
    <property type="nucleotide sequence ID" value="NZ_RBZU01000001.1"/>
</dbReference>
<comment type="subcellular location">
    <subcellularLocation>
        <location evidence="1">Membrane</location>
        <topology evidence="1">Multi-pass membrane protein</topology>
    </subcellularLocation>
</comment>
<protein>
    <submittedName>
        <fullName evidence="6">LrgB family protein</fullName>
    </submittedName>
</protein>
<dbReference type="AlphaFoldDB" id="A0A494YFJ0"/>
<keyword evidence="4 5" id="KW-0472">Membrane</keyword>
<dbReference type="Pfam" id="PF04172">
    <property type="entry name" value="LrgB"/>
    <property type="match status" value="1"/>
</dbReference>
<evidence type="ECO:0000256" key="5">
    <source>
        <dbReference type="SAM" id="Phobius"/>
    </source>
</evidence>
<organism evidence="6 7">
    <name type="scientific">Pararobbsia silviterrae</name>
    <dbReference type="NCBI Taxonomy" id="1792498"/>
    <lineage>
        <taxon>Bacteria</taxon>
        <taxon>Pseudomonadati</taxon>
        <taxon>Pseudomonadota</taxon>
        <taxon>Betaproteobacteria</taxon>
        <taxon>Burkholderiales</taxon>
        <taxon>Burkholderiaceae</taxon>
        <taxon>Pararobbsia</taxon>
    </lineage>
</organism>
<feature type="transmembrane region" description="Helical" evidence="5">
    <location>
        <begin position="33"/>
        <end position="51"/>
    </location>
</feature>
<dbReference type="GO" id="GO:0016020">
    <property type="term" value="C:membrane"/>
    <property type="evidence" value="ECO:0007669"/>
    <property type="project" value="UniProtKB-SubCell"/>
</dbReference>
<keyword evidence="2 5" id="KW-0812">Transmembrane</keyword>
<dbReference type="InterPro" id="IPR007300">
    <property type="entry name" value="CidB/LrgB"/>
</dbReference>
<evidence type="ECO:0000256" key="4">
    <source>
        <dbReference type="ARBA" id="ARBA00023136"/>
    </source>
</evidence>
<feature type="transmembrane region" description="Helical" evidence="5">
    <location>
        <begin position="89"/>
        <end position="113"/>
    </location>
</feature>
<sequence>MTLTTGLFVLTIVLYAINRRVHAAYPRPYLSPAIATPAVLIAVLLLAHIPYSTYLAGTRGLVWMIGPATVAFAIPIYENRRIVARHWRALAGGTLAGCTTAIASSFALSRLLLQSPEITHSMLARSISTPFALAVSPHIGGTTDLVAIFVIVTGMVGMIAGECVLAWLPLRTRVARGAVFGASSHAFGTAKARQIGEREGVIASLVMMFSGVLMVLIAPLLGRLFA</sequence>
<dbReference type="PANTHER" id="PTHR30249:SF16">
    <property type="entry name" value="INNER MEMBRANE PROTEIN"/>
    <property type="match status" value="1"/>
</dbReference>
<evidence type="ECO:0000256" key="3">
    <source>
        <dbReference type="ARBA" id="ARBA00022989"/>
    </source>
</evidence>
<evidence type="ECO:0000256" key="1">
    <source>
        <dbReference type="ARBA" id="ARBA00004141"/>
    </source>
</evidence>
<dbReference type="Proteomes" id="UP000270342">
    <property type="component" value="Unassembled WGS sequence"/>
</dbReference>
<feature type="transmembrane region" description="Helical" evidence="5">
    <location>
        <begin position="145"/>
        <end position="168"/>
    </location>
</feature>
<evidence type="ECO:0000313" key="7">
    <source>
        <dbReference type="Proteomes" id="UP000270342"/>
    </source>
</evidence>
<dbReference type="PANTHER" id="PTHR30249">
    <property type="entry name" value="PUTATIVE SEROTONIN TRANSPORTER"/>
    <property type="match status" value="1"/>
</dbReference>
<proteinExistence type="predicted"/>
<comment type="caution">
    <text evidence="6">The sequence shown here is derived from an EMBL/GenBank/DDBJ whole genome shotgun (WGS) entry which is preliminary data.</text>
</comment>
<feature type="transmembrane region" description="Helical" evidence="5">
    <location>
        <begin position="201"/>
        <end position="221"/>
    </location>
</feature>
<accession>A0A494YFJ0</accession>